<dbReference type="EMBL" id="DVMP01000114">
    <property type="protein sequence ID" value="HIU26041.1"/>
    <property type="molecule type" value="Genomic_DNA"/>
</dbReference>
<accession>A0A9D1I0C4</accession>
<dbReference type="InterPro" id="IPR038109">
    <property type="entry name" value="DNA_bind_recomb_sf"/>
</dbReference>
<dbReference type="Pfam" id="PF07508">
    <property type="entry name" value="Recombinase"/>
    <property type="match status" value="1"/>
</dbReference>
<dbReference type="InterPro" id="IPR011109">
    <property type="entry name" value="DNA_bind_recombinase_dom"/>
</dbReference>
<reference evidence="3" key="1">
    <citation type="submission" date="2020-10" db="EMBL/GenBank/DDBJ databases">
        <authorList>
            <person name="Gilroy R."/>
        </authorList>
    </citation>
    <scope>NUCLEOTIDE SEQUENCE</scope>
    <source>
        <strain evidence="3">ChiHcec3-6078</strain>
    </source>
</reference>
<dbReference type="GO" id="GO:0003677">
    <property type="term" value="F:DNA binding"/>
    <property type="evidence" value="ECO:0007669"/>
    <property type="project" value="InterPro"/>
</dbReference>
<dbReference type="InterPro" id="IPR006119">
    <property type="entry name" value="Resolv_N"/>
</dbReference>
<reference evidence="3" key="2">
    <citation type="journal article" date="2021" name="PeerJ">
        <title>Extensive microbial diversity within the chicken gut microbiome revealed by metagenomics and culture.</title>
        <authorList>
            <person name="Gilroy R."/>
            <person name="Ravi A."/>
            <person name="Getino M."/>
            <person name="Pursley I."/>
            <person name="Horton D.L."/>
            <person name="Alikhan N.F."/>
            <person name="Baker D."/>
            <person name="Gharbi K."/>
            <person name="Hall N."/>
            <person name="Watson M."/>
            <person name="Adriaenssens E.M."/>
            <person name="Foster-Nyarko E."/>
            <person name="Jarju S."/>
            <person name="Secka A."/>
            <person name="Antonio M."/>
            <person name="Oren A."/>
            <person name="Chaudhuri R.R."/>
            <person name="La Ragione R."/>
            <person name="Hildebrand F."/>
            <person name="Pallen M.J."/>
        </authorList>
    </citation>
    <scope>NUCLEOTIDE SEQUENCE</scope>
    <source>
        <strain evidence="3">ChiHcec3-6078</strain>
    </source>
</reference>
<evidence type="ECO:0000259" key="1">
    <source>
        <dbReference type="PROSITE" id="PS51736"/>
    </source>
</evidence>
<dbReference type="CDD" id="cd03768">
    <property type="entry name" value="SR_ResInv"/>
    <property type="match status" value="1"/>
</dbReference>
<evidence type="ECO:0000259" key="2">
    <source>
        <dbReference type="PROSITE" id="PS51737"/>
    </source>
</evidence>
<dbReference type="Gene3D" id="3.90.1750.20">
    <property type="entry name" value="Putative Large Serine Recombinase, Chain B, Domain 2"/>
    <property type="match status" value="1"/>
</dbReference>
<dbReference type="GO" id="GO:0000150">
    <property type="term" value="F:DNA strand exchange activity"/>
    <property type="evidence" value="ECO:0007669"/>
    <property type="project" value="InterPro"/>
</dbReference>
<organism evidence="3 4">
    <name type="scientific">Candidatus Allocopromorpha excrementigallinarum</name>
    <dbReference type="NCBI Taxonomy" id="2840742"/>
    <lineage>
        <taxon>Bacteria</taxon>
        <taxon>Bacillati</taxon>
        <taxon>Bacillota</taxon>
        <taxon>Clostridia</taxon>
        <taxon>Eubacteriales</taxon>
        <taxon>Eubacteriaceae</taxon>
        <taxon>Eubacteriaceae incertae sedis</taxon>
        <taxon>Candidatus Allocopromorpha</taxon>
    </lineage>
</organism>
<dbReference type="SMART" id="SM00857">
    <property type="entry name" value="Resolvase"/>
    <property type="match status" value="1"/>
</dbReference>
<dbReference type="AlphaFoldDB" id="A0A9D1I0C4"/>
<dbReference type="Pfam" id="PF00239">
    <property type="entry name" value="Resolvase"/>
    <property type="match status" value="1"/>
</dbReference>
<dbReference type="PANTHER" id="PTHR30461:SF23">
    <property type="entry name" value="DNA RECOMBINASE-RELATED"/>
    <property type="match status" value="1"/>
</dbReference>
<comment type="caution">
    <text evidence="3">The sequence shown here is derived from an EMBL/GenBank/DDBJ whole genome shotgun (WGS) entry which is preliminary data.</text>
</comment>
<evidence type="ECO:0000313" key="3">
    <source>
        <dbReference type="EMBL" id="HIU26041.1"/>
    </source>
</evidence>
<dbReference type="InterPro" id="IPR025827">
    <property type="entry name" value="Zn_ribbon_recom_dom"/>
</dbReference>
<proteinExistence type="predicted"/>
<feature type="domain" description="Resolvase/invertase-type recombinase catalytic" evidence="1">
    <location>
        <begin position="5"/>
        <end position="154"/>
    </location>
</feature>
<dbReference type="PROSITE" id="PS51737">
    <property type="entry name" value="RECOMBINASE_DNA_BIND"/>
    <property type="match status" value="1"/>
</dbReference>
<gene>
    <name evidence="3" type="ORF">IAC50_06085</name>
</gene>
<evidence type="ECO:0000313" key="4">
    <source>
        <dbReference type="Proteomes" id="UP000824090"/>
    </source>
</evidence>
<dbReference type="InterPro" id="IPR050639">
    <property type="entry name" value="SSR_resolvase"/>
</dbReference>
<dbReference type="Gene3D" id="3.40.50.1390">
    <property type="entry name" value="Resolvase, N-terminal catalytic domain"/>
    <property type="match status" value="1"/>
</dbReference>
<feature type="domain" description="Recombinase" evidence="2">
    <location>
        <begin position="175"/>
        <end position="323"/>
    </location>
</feature>
<dbReference type="SUPFAM" id="SSF53041">
    <property type="entry name" value="Resolvase-like"/>
    <property type="match status" value="1"/>
</dbReference>
<dbReference type="Proteomes" id="UP000824090">
    <property type="component" value="Unassembled WGS sequence"/>
</dbReference>
<sequence>MVTVVFFIYSRKSVYTGKGESIENQIEMCRRYIDDKFADAEEKDIFIYEDEGFSARNTKRPMFRKMLRDLDAKSPDFIVCYRLDRISRSVSDFSRLIEDLNSRHISFICIKEEFDTSKPMGKAMMYIASVFSQLERETIAERVRDNMLMLARTGRWLGGTPPTGYRASKVRETVLEGKIKTSCMLKEQKSEITVVEDIFRFYLETGCLSAVSRRLLESGTVSRTGRPYSLPGIKQILQNPVYCRADAHSLRYFSKMGSEVCFSEKDFQKGFGLMAYNKRDYSRKSAPRRPVSQWILAAGKHRGLIDGESWVRVQELLSSGSSASLTEEGTFLMKGLLFCGECGSLMYVKKRASSSGGKLSYDYICSQKLKKDSKACNCRNLSGPSADEAVFSSLLKLININTLPPEAFKAPGGTRPSSDPYAAAGSQADEISRLLLQPSFIFSTMPRHEKSALVKGSLQKALWKEGVLHLFLSP</sequence>
<dbReference type="InterPro" id="IPR036162">
    <property type="entry name" value="Resolvase-like_N_sf"/>
</dbReference>
<name>A0A9D1I0C4_9FIRM</name>
<dbReference type="PANTHER" id="PTHR30461">
    <property type="entry name" value="DNA-INVERTASE FROM LAMBDOID PROPHAGE"/>
    <property type="match status" value="1"/>
</dbReference>
<protein>
    <submittedName>
        <fullName evidence="3">Recombinase family protein</fullName>
    </submittedName>
</protein>
<dbReference type="PROSITE" id="PS51736">
    <property type="entry name" value="RECOMBINASES_3"/>
    <property type="match status" value="1"/>
</dbReference>
<dbReference type="Pfam" id="PF13408">
    <property type="entry name" value="Zn_ribbon_recom"/>
    <property type="match status" value="1"/>
</dbReference>